<accession>A0A0V0SBK6</accession>
<organism evidence="1 2">
    <name type="scientific">Trichinella nelsoni</name>
    <dbReference type="NCBI Taxonomy" id="6336"/>
    <lineage>
        <taxon>Eukaryota</taxon>
        <taxon>Metazoa</taxon>
        <taxon>Ecdysozoa</taxon>
        <taxon>Nematoda</taxon>
        <taxon>Enoplea</taxon>
        <taxon>Dorylaimia</taxon>
        <taxon>Trichinellida</taxon>
        <taxon>Trichinellidae</taxon>
        <taxon>Trichinella</taxon>
    </lineage>
</organism>
<evidence type="ECO:0000313" key="1">
    <source>
        <dbReference type="EMBL" id="KRX24107.1"/>
    </source>
</evidence>
<dbReference type="Proteomes" id="UP000054630">
    <property type="component" value="Unassembled WGS sequence"/>
</dbReference>
<keyword evidence="2" id="KW-1185">Reference proteome</keyword>
<sequence>MLFYINEVTVGAKWTEGMQGIEFRSCPDCRIQADIDNKLTIETSSNWNHSLKWLCIFFPSLFIMSNMVQSFV</sequence>
<dbReference type="OrthoDB" id="10398729at2759"/>
<dbReference type="EMBL" id="JYDL01000020">
    <property type="protein sequence ID" value="KRX24107.1"/>
    <property type="molecule type" value="Genomic_DNA"/>
</dbReference>
<reference evidence="1 2" key="1">
    <citation type="submission" date="2015-01" db="EMBL/GenBank/DDBJ databases">
        <title>Evolution of Trichinella species and genotypes.</title>
        <authorList>
            <person name="Korhonen P.K."/>
            <person name="Edoardo P."/>
            <person name="Giuseppe L.R."/>
            <person name="Gasser R.B."/>
        </authorList>
    </citation>
    <scope>NUCLEOTIDE SEQUENCE [LARGE SCALE GENOMIC DNA]</scope>
    <source>
        <strain evidence="1">ISS37</strain>
    </source>
</reference>
<comment type="caution">
    <text evidence="1">The sequence shown here is derived from an EMBL/GenBank/DDBJ whole genome shotgun (WGS) entry which is preliminary data.</text>
</comment>
<protein>
    <submittedName>
        <fullName evidence="1">Uncharacterized protein</fullName>
    </submittedName>
</protein>
<gene>
    <name evidence="1" type="ORF">T07_5057</name>
</gene>
<dbReference type="AlphaFoldDB" id="A0A0V0SBK6"/>
<name>A0A0V0SBK6_9BILA</name>
<proteinExistence type="predicted"/>
<evidence type="ECO:0000313" key="2">
    <source>
        <dbReference type="Proteomes" id="UP000054630"/>
    </source>
</evidence>